<keyword evidence="2" id="KW-1185">Reference proteome</keyword>
<reference evidence="1 2" key="1">
    <citation type="journal article" date="2022" name="Genome Biol. Evol.">
        <title>The Spruce Budworm Genome: Reconstructing the Evolutionary History of Antifreeze Proteins.</title>
        <authorList>
            <person name="Beliveau C."/>
            <person name="Gagne P."/>
            <person name="Picq S."/>
            <person name="Vernygora O."/>
            <person name="Keeling C.I."/>
            <person name="Pinkney K."/>
            <person name="Doucet D."/>
            <person name="Wen F."/>
            <person name="Johnston J.S."/>
            <person name="Maaroufi H."/>
            <person name="Boyle B."/>
            <person name="Laroche J."/>
            <person name="Dewar K."/>
            <person name="Juretic N."/>
            <person name="Blackburn G."/>
            <person name="Nisole A."/>
            <person name="Brunet B."/>
            <person name="Brandao M."/>
            <person name="Lumley L."/>
            <person name="Duan J."/>
            <person name="Quan G."/>
            <person name="Lucarotti C.J."/>
            <person name="Roe A.D."/>
            <person name="Sperling F.A.H."/>
            <person name="Levesque R.C."/>
            <person name="Cusson M."/>
        </authorList>
    </citation>
    <scope>NUCLEOTIDE SEQUENCE [LARGE SCALE GENOMIC DNA]</scope>
    <source>
        <strain evidence="1">Glfc:IPQL:Cfum</strain>
    </source>
</reference>
<dbReference type="EMBL" id="CM046103">
    <property type="protein sequence ID" value="KAI8427956.1"/>
    <property type="molecule type" value="Genomic_DNA"/>
</dbReference>
<gene>
    <name evidence="1" type="ORF">MSG28_002274</name>
</gene>
<evidence type="ECO:0000313" key="1">
    <source>
        <dbReference type="EMBL" id="KAI8427956.1"/>
    </source>
</evidence>
<name>A0ACC0JUR2_CHOFU</name>
<comment type="caution">
    <text evidence="1">The sequence shown here is derived from an EMBL/GenBank/DDBJ whole genome shotgun (WGS) entry which is preliminary data.</text>
</comment>
<dbReference type="Proteomes" id="UP001064048">
    <property type="component" value="Chromosome 3"/>
</dbReference>
<accession>A0ACC0JUR2</accession>
<organism evidence="1 2">
    <name type="scientific">Choristoneura fumiferana</name>
    <name type="common">Spruce budworm moth</name>
    <name type="synonym">Archips fumiferana</name>
    <dbReference type="NCBI Taxonomy" id="7141"/>
    <lineage>
        <taxon>Eukaryota</taxon>
        <taxon>Metazoa</taxon>
        <taxon>Ecdysozoa</taxon>
        <taxon>Arthropoda</taxon>
        <taxon>Hexapoda</taxon>
        <taxon>Insecta</taxon>
        <taxon>Pterygota</taxon>
        <taxon>Neoptera</taxon>
        <taxon>Endopterygota</taxon>
        <taxon>Lepidoptera</taxon>
        <taxon>Glossata</taxon>
        <taxon>Ditrysia</taxon>
        <taxon>Tortricoidea</taxon>
        <taxon>Tortricidae</taxon>
        <taxon>Tortricinae</taxon>
        <taxon>Choristoneura</taxon>
    </lineage>
</organism>
<protein>
    <submittedName>
        <fullName evidence="1">Uncharacterized protein</fullName>
    </submittedName>
</protein>
<evidence type="ECO:0000313" key="2">
    <source>
        <dbReference type="Proteomes" id="UP001064048"/>
    </source>
</evidence>
<proteinExistence type="predicted"/>
<sequence length="79" mass="8820">MTGLSRDTVLRACADRKWVLSEDGATVNPTPPTQPAPLHTSSEDQFCSKNTMRTKRALIIKNENTEESLNSLRSFVIRS</sequence>